<gene>
    <name evidence="2" type="ORF">C1H69_05565</name>
</gene>
<keyword evidence="3" id="KW-1185">Reference proteome</keyword>
<accession>A0A2N7U7T9</accession>
<proteinExistence type="predicted"/>
<sequence length="147" mass="16557">MQLSTYLIFDGNCRDAFEFYQRCFDAKLEAMSTYAEMPDSEGMEIPESARNLVMHARLRIGDQLLMASDNAPFCPAPYEGIKGASIAVGVDSVQEAERLFHALADNGSVEMPLEETFWAHRFGMLTDRFGVAWMINYEKEAARQAGR</sequence>
<dbReference type="AlphaFoldDB" id="A0A2N7U7T9"/>
<feature type="domain" description="PhnB-like" evidence="1">
    <location>
        <begin position="3"/>
        <end position="135"/>
    </location>
</feature>
<dbReference type="RefSeq" id="WP_102652414.1">
    <property type="nucleotide sequence ID" value="NZ_PNRF01000012.1"/>
</dbReference>
<evidence type="ECO:0000259" key="1">
    <source>
        <dbReference type="Pfam" id="PF06983"/>
    </source>
</evidence>
<dbReference type="OrthoDB" id="9795306at2"/>
<dbReference type="EMBL" id="PNRF01000012">
    <property type="protein sequence ID" value="PMR76510.1"/>
    <property type="molecule type" value="Genomic_DNA"/>
</dbReference>
<evidence type="ECO:0000313" key="2">
    <source>
        <dbReference type="EMBL" id="PMR76510.1"/>
    </source>
</evidence>
<name>A0A2N7U7T9_9GAMM</name>
<dbReference type="PANTHER" id="PTHR33990">
    <property type="entry name" value="PROTEIN YJDN-RELATED"/>
    <property type="match status" value="1"/>
</dbReference>
<dbReference type="Proteomes" id="UP000235803">
    <property type="component" value="Unassembled WGS sequence"/>
</dbReference>
<evidence type="ECO:0000313" key="3">
    <source>
        <dbReference type="Proteomes" id="UP000235803"/>
    </source>
</evidence>
<dbReference type="CDD" id="cd06588">
    <property type="entry name" value="PhnB_like"/>
    <property type="match status" value="1"/>
</dbReference>
<comment type="caution">
    <text evidence="2">The sequence shown here is derived from an EMBL/GenBank/DDBJ whole genome shotgun (WGS) entry which is preliminary data.</text>
</comment>
<dbReference type="SUPFAM" id="SSF54593">
    <property type="entry name" value="Glyoxalase/Bleomycin resistance protein/Dihydroxybiphenyl dioxygenase"/>
    <property type="match status" value="1"/>
</dbReference>
<dbReference type="PANTHER" id="PTHR33990:SF1">
    <property type="entry name" value="PROTEIN YJDN"/>
    <property type="match status" value="1"/>
</dbReference>
<dbReference type="InterPro" id="IPR029068">
    <property type="entry name" value="Glyas_Bleomycin-R_OHBP_Dase"/>
</dbReference>
<reference evidence="2 3" key="1">
    <citation type="submission" date="2018-01" db="EMBL/GenBank/DDBJ databases">
        <title>Halomonas endophytica sp. nov., isolated from storage liquid in the stems of Populus euphratica.</title>
        <authorList>
            <person name="Chen C."/>
        </authorList>
    </citation>
    <scope>NUCLEOTIDE SEQUENCE [LARGE SCALE GENOMIC DNA]</scope>
    <source>
        <strain evidence="2 3">MC28</strain>
    </source>
</reference>
<protein>
    <submittedName>
        <fullName evidence="2">VOC family protein</fullName>
    </submittedName>
</protein>
<dbReference type="Pfam" id="PF06983">
    <property type="entry name" value="3-dmu-9_3-mt"/>
    <property type="match status" value="1"/>
</dbReference>
<dbReference type="Gene3D" id="3.10.180.10">
    <property type="entry name" value="2,3-Dihydroxybiphenyl 1,2-Dioxygenase, domain 1"/>
    <property type="match status" value="1"/>
</dbReference>
<dbReference type="InterPro" id="IPR028973">
    <property type="entry name" value="PhnB-like"/>
</dbReference>
<organism evidence="2 3">
    <name type="scientific">Billgrantia endophytica</name>
    <dbReference type="NCBI Taxonomy" id="2033802"/>
    <lineage>
        <taxon>Bacteria</taxon>
        <taxon>Pseudomonadati</taxon>
        <taxon>Pseudomonadota</taxon>
        <taxon>Gammaproteobacteria</taxon>
        <taxon>Oceanospirillales</taxon>
        <taxon>Halomonadaceae</taxon>
        <taxon>Billgrantia</taxon>
    </lineage>
</organism>